<evidence type="ECO:0008006" key="3">
    <source>
        <dbReference type="Google" id="ProtNLM"/>
    </source>
</evidence>
<accession>A0A285N370</accession>
<protein>
    <recommendedName>
        <fullName evidence="3">Glycosyl hydrolases family 43</fullName>
    </recommendedName>
</protein>
<sequence length="302" mass="35493">MWVNKGLIIVPQKKIWWMQTHSMLPTPEHIKDNLYKIYFSGRNKENRSYIGFAVIELNNDKITVLEYSKEPVLKPGDLGCFDDSGVTPACILKTENVTYLYYIGWRPRSSVRMELMPGLAVKESEYLFKRIKKVPILSRNDNEPISILTAPFVMKEGEQFRMWYVSGIRWINPDLPQYDIKYAESKDGVNWFQTGKVAIPLEKDENALARPFVWKDGKYKMLFSYKKTGENYQIGYAESDDGVRWKRINNHHYSPPRSNWDAEMQAYSVIIKNKYFEFMLYNGNSYGKEGIGYAVRERKEYT</sequence>
<gene>
    <name evidence="1" type="ORF">SAMN06265182_0467</name>
</gene>
<keyword evidence="2" id="KW-1185">Reference proteome</keyword>
<name>A0A285N370_9AQUI</name>
<evidence type="ECO:0000313" key="1">
    <source>
        <dbReference type="EMBL" id="SNZ03768.1"/>
    </source>
</evidence>
<reference evidence="2" key="1">
    <citation type="submission" date="2017-09" db="EMBL/GenBank/DDBJ databases">
        <authorList>
            <person name="Varghese N."/>
            <person name="Submissions S."/>
        </authorList>
    </citation>
    <scope>NUCLEOTIDE SEQUENCE [LARGE SCALE GENOMIC DNA]</scope>
    <source>
        <strain evidence="2">DSM 15103</strain>
    </source>
</reference>
<dbReference type="SUPFAM" id="SSF75005">
    <property type="entry name" value="Arabinanase/levansucrase/invertase"/>
    <property type="match status" value="1"/>
</dbReference>
<dbReference type="EMBL" id="OBEI01000001">
    <property type="protein sequence ID" value="SNZ03768.1"/>
    <property type="molecule type" value="Genomic_DNA"/>
</dbReference>
<organism evidence="1 2">
    <name type="scientific">Persephonella hydrogeniphila</name>
    <dbReference type="NCBI Taxonomy" id="198703"/>
    <lineage>
        <taxon>Bacteria</taxon>
        <taxon>Pseudomonadati</taxon>
        <taxon>Aquificota</taxon>
        <taxon>Aquificia</taxon>
        <taxon>Aquificales</taxon>
        <taxon>Hydrogenothermaceae</taxon>
        <taxon>Persephonella</taxon>
    </lineage>
</organism>
<dbReference type="PANTHER" id="PTHR35279:SF1">
    <property type="entry name" value="ARABINANASE_LEVANSUCRASE_INVERTASE"/>
    <property type="match status" value="1"/>
</dbReference>
<dbReference type="Proteomes" id="UP000219036">
    <property type="component" value="Unassembled WGS sequence"/>
</dbReference>
<evidence type="ECO:0000313" key="2">
    <source>
        <dbReference type="Proteomes" id="UP000219036"/>
    </source>
</evidence>
<dbReference type="PANTHER" id="PTHR35279">
    <property type="match status" value="1"/>
</dbReference>
<dbReference type="Gene3D" id="2.115.10.20">
    <property type="entry name" value="Glycosyl hydrolase domain, family 43"/>
    <property type="match status" value="2"/>
</dbReference>
<dbReference type="AlphaFoldDB" id="A0A285N370"/>
<proteinExistence type="predicted"/>
<dbReference type="InterPro" id="IPR023296">
    <property type="entry name" value="Glyco_hydro_beta-prop_sf"/>
</dbReference>